<gene>
    <name evidence="12" type="ORF">AOQ84DRAFT_312144</name>
</gene>
<evidence type="ECO:0000313" key="12">
    <source>
        <dbReference type="EMBL" id="OCL12470.1"/>
    </source>
</evidence>
<feature type="transmembrane region" description="Helical" evidence="10">
    <location>
        <begin position="94"/>
        <end position="117"/>
    </location>
</feature>
<keyword evidence="13" id="KW-1185">Reference proteome</keyword>
<keyword evidence="7" id="KW-0378">Hydrolase</keyword>
<feature type="transmembrane region" description="Helical" evidence="10">
    <location>
        <begin position="22"/>
        <end position="48"/>
    </location>
</feature>
<evidence type="ECO:0000256" key="1">
    <source>
        <dbReference type="ARBA" id="ARBA00000156"/>
    </source>
</evidence>
<evidence type="ECO:0000256" key="9">
    <source>
        <dbReference type="ARBA" id="ARBA00023136"/>
    </source>
</evidence>
<keyword evidence="6 10" id="KW-0812">Transmembrane</keyword>
<evidence type="ECO:0000313" key="13">
    <source>
        <dbReference type="Proteomes" id="UP000250140"/>
    </source>
</evidence>
<dbReference type="Gene3D" id="1.20.1540.10">
    <property type="entry name" value="Rhomboid-like"/>
    <property type="match status" value="1"/>
</dbReference>
<evidence type="ECO:0000256" key="3">
    <source>
        <dbReference type="ARBA" id="ARBA00009045"/>
    </source>
</evidence>
<keyword evidence="8 10" id="KW-1133">Transmembrane helix</keyword>
<dbReference type="GO" id="GO:0004252">
    <property type="term" value="F:serine-type endopeptidase activity"/>
    <property type="evidence" value="ECO:0007669"/>
    <property type="project" value="InterPro"/>
</dbReference>
<evidence type="ECO:0000259" key="11">
    <source>
        <dbReference type="Pfam" id="PF01694"/>
    </source>
</evidence>
<dbReference type="EMBL" id="KV748873">
    <property type="protein sequence ID" value="OCL12470.1"/>
    <property type="molecule type" value="Genomic_DNA"/>
</dbReference>
<evidence type="ECO:0000256" key="5">
    <source>
        <dbReference type="ARBA" id="ARBA00022670"/>
    </source>
</evidence>
<organism evidence="12 13">
    <name type="scientific">Glonium stellatum</name>
    <dbReference type="NCBI Taxonomy" id="574774"/>
    <lineage>
        <taxon>Eukaryota</taxon>
        <taxon>Fungi</taxon>
        <taxon>Dikarya</taxon>
        <taxon>Ascomycota</taxon>
        <taxon>Pezizomycotina</taxon>
        <taxon>Dothideomycetes</taxon>
        <taxon>Pleosporomycetidae</taxon>
        <taxon>Gloniales</taxon>
        <taxon>Gloniaceae</taxon>
        <taxon>Glonium</taxon>
    </lineage>
</organism>
<evidence type="ECO:0000256" key="10">
    <source>
        <dbReference type="SAM" id="Phobius"/>
    </source>
</evidence>
<comment type="subcellular location">
    <subcellularLocation>
        <location evidence="2">Membrane</location>
        <topology evidence="2">Multi-pass membrane protein</topology>
    </subcellularLocation>
</comment>
<dbReference type="Pfam" id="PF01694">
    <property type="entry name" value="Rhomboid"/>
    <property type="match status" value="1"/>
</dbReference>
<evidence type="ECO:0000256" key="2">
    <source>
        <dbReference type="ARBA" id="ARBA00004141"/>
    </source>
</evidence>
<dbReference type="PANTHER" id="PTHR43066">
    <property type="entry name" value="RHOMBOID-RELATED PROTEIN"/>
    <property type="match status" value="1"/>
</dbReference>
<comment type="similarity">
    <text evidence="3">Belongs to the peptidase S54 family.</text>
</comment>
<dbReference type="AlphaFoldDB" id="A0A8E2JWQ3"/>
<feature type="transmembrane region" description="Helical" evidence="10">
    <location>
        <begin position="68"/>
        <end position="87"/>
    </location>
</feature>
<feature type="transmembrane region" description="Helical" evidence="10">
    <location>
        <begin position="123"/>
        <end position="141"/>
    </location>
</feature>
<keyword evidence="9 10" id="KW-0472">Membrane</keyword>
<dbReference type="PANTHER" id="PTHR43066:SF1">
    <property type="entry name" value="RHOMBOID PROTEIN 2"/>
    <property type="match status" value="1"/>
</dbReference>
<evidence type="ECO:0000256" key="6">
    <source>
        <dbReference type="ARBA" id="ARBA00022692"/>
    </source>
</evidence>
<dbReference type="GO" id="GO:0006508">
    <property type="term" value="P:proteolysis"/>
    <property type="evidence" value="ECO:0007669"/>
    <property type="project" value="UniProtKB-KW"/>
</dbReference>
<dbReference type="OrthoDB" id="10257275at2759"/>
<dbReference type="InterPro" id="IPR035952">
    <property type="entry name" value="Rhomboid-like_sf"/>
</dbReference>
<dbReference type="Proteomes" id="UP000250140">
    <property type="component" value="Unassembled WGS sequence"/>
</dbReference>
<name>A0A8E2JWQ3_9PEZI</name>
<protein>
    <recommendedName>
        <fullName evidence="4">rhomboid protease</fullName>
        <ecNumber evidence="4">3.4.21.105</ecNumber>
    </recommendedName>
</protein>
<proteinExistence type="inferred from homology"/>
<keyword evidence="5" id="KW-0645">Protease</keyword>
<evidence type="ECO:0000256" key="7">
    <source>
        <dbReference type="ARBA" id="ARBA00022801"/>
    </source>
</evidence>
<feature type="transmembrane region" description="Helical" evidence="10">
    <location>
        <begin position="161"/>
        <end position="178"/>
    </location>
</feature>
<dbReference type="SUPFAM" id="SSF144091">
    <property type="entry name" value="Rhomboid-like"/>
    <property type="match status" value="1"/>
</dbReference>
<sequence>MAYTFVQFNPARIRSYIFRLPLCTRILLFAIFVLWLASIPLTWLRAWAALIPREVGLASMYRLNTFPLMHLGFFHLIFNVLALTPLLERFEAEYGTLVTLVLFTGPFGTLPGGIYVLVERGVLRSNTAVQGASIWVFLLLASEAMKTYKANPHFSIGPYKIPTWSTPLFLILVISFLVPNTSLLGHLCGAAIGYLWGLSYIKFLVPPEKILRYIESKLNLLGRLPHYVSVDQKTYGRYGVLPTTTASRSPEGGQRLGP</sequence>
<comment type="catalytic activity">
    <reaction evidence="1">
        <text>Cleaves type-1 transmembrane domains using a catalytic dyad composed of serine and histidine that are contributed by different transmembrane domains.</text>
        <dbReference type="EC" id="3.4.21.105"/>
    </reaction>
</comment>
<feature type="domain" description="Peptidase S54 rhomboid" evidence="11">
    <location>
        <begin position="59"/>
        <end position="201"/>
    </location>
</feature>
<evidence type="ECO:0000256" key="4">
    <source>
        <dbReference type="ARBA" id="ARBA00013039"/>
    </source>
</evidence>
<dbReference type="GO" id="GO:0016020">
    <property type="term" value="C:membrane"/>
    <property type="evidence" value="ECO:0007669"/>
    <property type="project" value="UniProtKB-SubCell"/>
</dbReference>
<evidence type="ECO:0000256" key="8">
    <source>
        <dbReference type="ARBA" id="ARBA00022989"/>
    </source>
</evidence>
<dbReference type="InterPro" id="IPR022764">
    <property type="entry name" value="Peptidase_S54_rhomboid_dom"/>
</dbReference>
<accession>A0A8E2JWQ3</accession>
<dbReference type="EC" id="3.4.21.105" evidence="4"/>
<reference evidence="12 13" key="1">
    <citation type="journal article" date="2016" name="Nat. Commun.">
        <title>Ectomycorrhizal ecology is imprinted in the genome of the dominant symbiotic fungus Cenococcum geophilum.</title>
        <authorList>
            <consortium name="DOE Joint Genome Institute"/>
            <person name="Peter M."/>
            <person name="Kohler A."/>
            <person name="Ohm R.A."/>
            <person name="Kuo A."/>
            <person name="Krutzmann J."/>
            <person name="Morin E."/>
            <person name="Arend M."/>
            <person name="Barry K.W."/>
            <person name="Binder M."/>
            <person name="Choi C."/>
            <person name="Clum A."/>
            <person name="Copeland A."/>
            <person name="Grisel N."/>
            <person name="Haridas S."/>
            <person name="Kipfer T."/>
            <person name="LaButti K."/>
            <person name="Lindquist E."/>
            <person name="Lipzen A."/>
            <person name="Maire R."/>
            <person name="Meier B."/>
            <person name="Mihaltcheva S."/>
            <person name="Molinier V."/>
            <person name="Murat C."/>
            <person name="Poggeler S."/>
            <person name="Quandt C.A."/>
            <person name="Sperisen C."/>
            <person name="Tritt A."/>
            <person name="Tisserant E."/>
            <person name="Crous P.W."/>
            <person name="Henrissat B."/>
            <person name="Nehls U."/>
            <person name="Egli S."/>
            <person name="Spatafora J.W."/>
            <person name="Grigoriev I.V."/>
            <person name="Martin F.M."/>
        </authorList>
    </citation>
    <scope>NUCLEOTIDE SEQUENCE [LARGE SCALE GENOMIC DNA]</scope>
    <source>
        <strain evidence="12 13">CBS 207.34</strain>
    </source>
</reference>
<feature type="transmembrane region" description="Helical" evidence="10">
    <location>
        <begin position="184"/>
        <end position="205"/>
    </location>
</feature>